<keyword evidence="3" id="KW-1185">Reference proteome</keyword>
<dbReference type="AlphaFoldDB" id="A0A2T3YRK9"/>
<evidence type="ECO:0000313" key="2">
    <source>
        <dbReference type="EMBL" id="PTB35221.1"/>
    </source>
</evidence>
<dbReference type="EMBL" id="KZ679278">
    <property type="protein sequence ID" value="PTB35221.1"/>
    <property type="molecule type" value="Genomic_DNA"/>
</dbReference>
<accession>A0A2T3YRK9</accession>
<feature type="compositionally biased region" description="Basic and acidic residues" evidence="1">
    <location>
        <begin position="24"/>
        <end position="43"/>
    </location>
</feature>
<name>A0A2T3YRK9_TRIA4</name>
<organism evidence="2 3">
    <name type="scientific">Trichoderma asperellum (strain ATCC 204424 / CBS 433.97 / NBRC 101777)</name>
    <dbReference type="NCBI Taxonomy" id="1042311"/>
    <lineage>
        <taxon>Eukaryota</taxon>
        <taxon>Fungi</taxon>
        <taxon>Dikarya</taxon>
        <taxon>Ascomycota</taxon>
        <taxon>Pezizomycotina</taxon>
        <taxon>Sordariomycetes</taxon>
        <taxon>Hypocreomycetidae</taxon>
        <taxon>Hypocreales</taxon>
        <taxon>Hypocreaceae</taxon>
        <taxon>Trichoderma</taxon>
    </lineage>
</organism>
<protein>
    <submittedName>
        <fullName evidence="2">Uncharacterized protein</fullName>
    </submittedName>
</protein>
<proteinExistence type="predicted"/>
<dbReference type="Proteomes" id="UP000240493">
    <property type="component" value="Unassembled WGS sequence"/>
</dbReference>
<sequence length="117" mass="12803">MNDKSYQIHFKISPPPSQTNISLGRERTETTERDGKKERKDIYTDNGGRGVPVASAAGEDLLAERDFGEPSADNGLMKVGIPSQLPSLPASHHVASQEESFSMTAHSLQAMRYGFII</sequence>
<feature type="region of interest" description="Disordered" evidence="1">
    <location>
        <begin position="1"/>
        <end position="51"/>
    </location>
</feature>
<evidence type="ECO:0000313" key="3">
    <source>
        <dbReference type="Proteomes" id="UP000240493"/>
    </source>
</evidence>
<gene>
    <name evidence="2" type="ORF">M441DRAFT_52309</name>
</gene>
<reference evidence="2 3" key="1">
    <citation type="submission" date="2016-07" db="EMBL/GenBank/DDBJ databases">
        <title>Multiple horizontal gene transfer events from other fungi enriched the ability of initially mycotrophic Trichoderma (Ascomycota) to feed on dead plant biomass.</title>
        <authorList>
            <consortium name="DOE Joint Genome Institute"/>
            <person name="Aerts A."/>
            <person name="Atanasova L."/>
            <person name="Chenthamara K."/>
            <person name="Zhang J."/>
            <person name="Grujic M."/>
            <person name="Henrissat B."/>
            <person name="Kuo A."/>
            <person name="Salamov A."/>
            <person name="Lipzen A."/>
            <person name="Labutti K."/>
            <person name="Barry K."/>
            <person name="Miao Y."/>
            <person name="Rahimi M.J."/>
            <person name="Shen Q."/>
            <person name="Grigoriev I.V."/>
            <person name="Kubicek C.P."/>
            <person name="Druzhinina I.S."/>
        </authorList>
    </citation>
    <scope>NUCLEOTIDE SEQUENCE [LARGE SCALE GENOMIC DNA]</scope>
    <source>
        <strain evidence="2 3">CBS 433.97</strain>
    </source>
</reference>
<evidence type="ECO:0000256" key="1">
    <source>
        <dbReference type="SAM" id="MobiDB-lite"/>
    </source>
</evidence>